<evidence type="ECO:0000256" key="1">
    <source>
        <dbReference type="SAM" id="SignalP"/>
    </source>
</evidence>
<evidence type="ECO:0000259" key="3">
    <source>
        <dbReference type="Pfam" id="PF13354"/>
    </source>
</evidence>
<dbReference type="GO" id="GO:0008800">
    <property type="term" value="F:beta-lactamase activity"/>
    <property type="evidence" value="ECO:0007669"/>
    <property type="project" value="InterPro"/>
</dbReference>
<dbReference type="STRING" id="642492.Clole_0068"/>
<feature type="chain" id="PRO_5038593981" evidence="1">
    <location>
        <begin position="26"/>
        <end position="423"/>
    </location>
</feature>
<keyword evidence="1" id="KW-0732">Signal</keyword>
<dbReference type="eggNOG" id="COG2367">
    <property type="taxonomic scope" value="Bacteria"/>
</dbReference>
<dbReference type="InterPro" id="IPR012338">
    <property type="entry name" value="Beta-lactam/transpept-like"/>
</dbReference>
<protein>
    <submittedName>
        <fullName evidence="4">Copper amine oxidase-like domain-containing protein</fullName>
    </submittedName>
</protein>
<proteinExistence type="predicted"/>
<dbReference type="EMBL" id="CP002582">
    <property type="protein sequence ID" value="ADZ81828.1"/>
    <property type="molecule type" value="Genomic_DNA"/>
</dbReference>
<evidence type="ECO:0000313" key="5">
    <source>
        <dbReference type="Proteomes" id="UP000008467"/>
    </source>
</evidence>
<gene>
    <name evidence="4" type="ordered locus">Clole_0068</name>
</gene>
<dbReference type="Pfam" id="PF13354">
    <property type="entry name" value="Beta-lactamase2"/>
    <property type="match status" value="1"/>
</dbReference>
<reference evidence="4 5" key="1">
    <citation type="journal article" date="2011" name="J. Bacteriol.">
        <title>Complete genome sequence of the cellulose-degrading bacterium Cellulosilyticum lentocellum.</title>
        <authorList>
            <consortium name="US DOE Joint Genome Institute"/>
            <person name="Miller D.A."/>
            <person name="Suen G."/>
            <person name="Bruce D."/>
            <person name="Copeland A."/>
            <person name="Cheng J.F."/>
            <person name="Detter C."/>
            <person name="Goodwin L.A."/>
            <person name="Han C.S."/>
            <person name="Hauser L.J."/>
            <person name="Land M.L."/>
            <person name="Lapidus A."/>
            <person name="Lucas S."/>
            <person name="Meincke L."/>
            <person name="Pitluck S."/>
            <person name="Tapia R."/>
            <person name="Teshima H."/>
            <person name="Woyke T."/>
            <person name="Fox B.G."/>
            <person name="Angert E.R."/>
            <person name="Currie C.R."/>
        </authorList>
    </citation>
    <scope>NUCLEOTIDE SEQUENCE [LARGE SCALE GENOMIC DNA]</scope>
    <source>
        <strain evidence="5">ATCC 49066 / DSM 5427 / NCIMB 11756 / RHM5</strain>
    </source>
</reference>
<dbReference type="SUPFAM" id="SSF56601">
    <property type="entry name" value="beta-lactamase/transpeptidase-like"/>
    <property type="match status" value="1"/>
</dbReference>
<dbReference type="PANTHER" id="PTHR35333">
    <property type="entry name" value="BETA-LACTAMASE"/>
    <property type="match status" value="1"/>
</dbReference>
<organism evidence="4 5">
    <name type="scientific">Cellulosilyticum lentocellum (strain ATCC 49066 / DSM 5427 / NCIMB 11756 / RHM5)</name>
    <name type="common">Clostridium lentocellum</name>
    <dbReference type="NCBI Taxonomy" id="642492"/>
    <lineage>
        <taxon>Bacteria</taxon>
        <taxon>Bacillati</taxon>
        <taxon>Bacillota</taxon>
        <taxon>Clostridia</taxon>
        <taxon>Lachnospirales</taxon>
        <taxon>Cellulosilyticaceae</taxon>
        <taxon>Cellulosilyticum</taxon>
    </lineage>
</organism>
<dbReference type="GO" id="GO:0046677">
    <property type="term" value="P:response to antibiotic"/>
    <property type="evidence" value="ECO:0007669"/>
    <property type="project" value="InterPro"/>
</dbReference>
<dbReference type="Gene3D" id="3.40.710.10">
    <property type="entry name" value="DD-peptidase/beta-lactamase superfamily"/>
    <property type="match status" value="1"/>
</dbReference>
<dbReference type="Proteomes" id="UP000008467">
    <property type="component" value="Chromosome"/>
</dbReference>
<dbReference type="AlphaFoldDB" id="F2JGD3"/>
<name>F2JGD3_CELLD</name>
<dbReference type="HOGENOM" id="CLU_648440_0_0_9"/>
<evidence type="ECO:0000259" key="2">
    <source>
        <dbReference type="Pfam" id="PF07833"/>
    </source>
</evidence>
<feature type="signal peptide" evidence="1">
    <location>
        <begin position="1"/>
        <end position="25"/>
    </location>
</feature>
<feature type="domain" description="Copper amine oxidase-like N-terminal" evidence="2">
    <location>
        <begin position="303"/>
        <end position="421"/>
    </location>
</feature>
<keyword evidence="5" id="KW-1185">Reference proteome</keyword>
<dbReference type="InterPro" id="IPR012854">
    <property type="entry name" value="Cu_amine_oxidase-like_N"/>
</dbReference>
<feature type="domain" description="Beta-lactamase class A catalytic" evidence="3">
    <location>
        <begin position="69"/>
        <end position="266"/>
    </location>
</feature>
<dbReference type="PANTHER" id="PTHR35333:SF3">
    <property type="entry name" value="BETA-LACTAMASE-TYPE TRANSPEPTIDASE FOLD CONTAINING PROTEIN"/>
    <property type="match status" value="1"/>
</dbReference>
<dbReference type="InterPro" id="IPR000871">
    <property type="entry name" value="Beta-lactam_class-A"/>
</dbReference>
<dbReference type="Pfam" id="PF07833">
    <property type="entry name" value="Cu_amine_oxidN1"/>
    <property type="match status" value="1"/>
</dbReference>
<accession>F2JGD3</accession>
<dbReference type="KEGG" id="cle:Clole_0068"/>
<dbReference type="MEROPS" id="S11.A01"/>
<dbReference type="eggNOG" id="COG4632">
    <property type="taxonomic scope" value="Bacteria"/>
</dbReference>
<evidence type="ECO:0000313" key="4">
    <source>
        <dbReference type="EMBL" id="ADZ81828.1"/>
    </source>
</evidence>
<dbReference type="InterPro" id="IPR045155">
    <property type="entry name" value="Beta-lactam_cat"/>
</dbReference>
<dbReference type="GO" id="GO:0030655">
    <property type="term" value="P:beta-lactam antibiotic catabolic process"/>
    <property type="evidence" value="ECO:0007669"/>
    <property type="project" value="InterPro"/>
</dbReference>
<sequence>MQSFFNKVMKWLLVLTIIMQGIAYANIDDTEENLLITMKTDSPIGDFSWSQEGLKEVEKIIKSCGSGVSVFYKDIQSGYTYTYNENQKYFIASIIKAPYCMYIYDLASQGKCDLNKVYTYAARHKTDGTGKIQEMKIGKTFTLRQLLEYAIKYSDNVAMSIIRENFPVPGYKEYAKKLGLKHPEDIKYATNGDILVSEAGVYIEAIYNFIKTNSYGAELRKLMLSTTNPMIISKYPVVRKYGWADQSFHDMAIVEAPRPYLLCILTNHDGDFASFKKISQVIEKQVLNNNLEATPSPYEINVNNEKKDIVGYDIEGSTYLSIREVARAINDTASRFSVIWDESKQAIVMNLGETYKSSEEIMHHKTSQQAIATQSKVYINGEEIMLPTYKINGITYFKLRDLGDLLRIQINWIKQENCISIIG</sequence>